<dbReference type="Proteomes" id="UP000649326">
    <property type="component" value="Unassembled WGS sequence"/>
</dbReference>
<accession>A0A832Z8C5</accession>
<gene>
    <name evidence="1" type="ORF">EYH13_00675</name>
    <name evidence="2" type="ORF">EYH24_00370</name>
</gene>
<comment type="caution">
    <text evidence="1">The sequence shown here is derived from an EMBL/GenBank/DDBJ whole genome shotgun (WGS) entry which is preliminary data.</text>
</comment>
<dbReference type="EMBL" id="DQUG01000025">
    <property type="protein sequence ID" value="HIP74678.1"/>
    <property type="molecule type" value="Genomic_DNA"/>
</dbReference>
<dbReference type="AlphaFoldDB" id="A0A832Z8C5"/>
<dbReference type="Gene3D" id="3.10.20.830">
    <property type="entry name" value="Bifunctional heparan sulphate n-deacetylase/n-sulphotransferase"/>
    <property type="match status" value="1"/>
</dbReference>
<evidence type="ECO:0000313" key="3">
    <source>
        <dbReference type="Proteomes" id="UP000649326"/>
    </source>
</evidence>
<dbReference type="EMBL" id="DQUR01000011">
    <property type="protein sequence ID" value="HIP88450.1"/>
    <property type="molecule type" value="Genomic_DNA"/>
</dbReference>
<proteinExistence type="predicted"/>
<protein>
    <submittedName>
        <fullName evidence="1">Uncharacterized protein</fullName>
    </submittedName>
</protein>
<dbReference type="Proteomes" id="UP000653692">
    <property type="component" value="Unassembled WGS sequence"/>
</dbReference>
<name>A0A832Z8C5_9EURY</name>
<reference evidence="1" key="1">
    <citation type="journal article" date="2020" name="ISME J.">
        <title>Gammaproteobacteria mediating utilization of methyl-, sulfur- and petroleum organic compounds in deep ocean hydrothermal plumes.</title>
        <authorList>
            <person name="Zhou Z."/>
            <person name="Liu Y."/>
            <person name="Pan J."/>
            <person name="Cron B.R."/>
            <person name="Toner B.M."/>
            <person name="Anantharaman K."/>
            <person name="Breier J.A."/>
            <person name="Dick G.J."/>
            <person name="Li M."/>
        </authorList>
    </citation>
    <scope>NUCLEOTIDE SEQUENCE</scope>
    <source>
        <strain evidence="1">SZUA-1451</strain>
        <strain evidence="2">SZUA-1476</strain>
    </source>
</reference>
<sequence length="109" mass="12965">MARCPVCGEALRWEELIEQMLELENFGRLLTDKQAFISAFEGFVFTCPHCGQKFYGRYLELKELEKVFELLNDFKGGIDYENKKVRLKLTNLLALNMMLEEWDRKVKHR</sequence>
<organism evidence="1 3">
    <name type="scientific">Thermococcus paralvinellae</name>
    <dbReference type="NCBI Taxonomy" id="582419"/>
    <lineage>
        <taxon>Archaea</taxon>
        <taxon>Methanobacteriati</taxon>
        <taxon>Methanobacteriota</taxon>
        <taxon>Thermococci</taxon>
        <taxon>Thermococcales</taxon>
        <taxon>Thermococcaceae</taxon>
        <taxon>Thermococcus</taxon>
    </lineage>
</organism>
<evidence type="ECO:0000313" key="1">
    <source>
        <dbReference type="EMBL" id="HIP74678.1"/>
    </source>
</evidence>
<evidence type="ECO:0000313" key="2">
    <source>
        <dbReference type="EMBL" id="HIP88450.1"/>
    </source>
</evidence>